<dbReference type="RefSeq" id="WP_153068744.1">
    <property type="nucleotide sequence ID" value="NZ_JBFAUK010000018.1"/>
</dbReference>
<evidence type="ECO:0000313" key="2">
    <source>
        <dbReference type="EMBL" id="MEV5509069.1"/>
    </source>
</evidence>
<reference evidence="2 3" key="1">
    <citation type="submission" date="2024-06" db="EMBL/GenBank/DDBJ databases">
        <title>The Natural Products Discovery Center: Release of the First 8490 Sequenced Strains for Exploring Actinobacteria Biosynthetic Diversity.</title>
        <authorList>
            <person name="Kalkreuter E."/>
            <person name="Kautsar S.A."/>
            <person name="Yang D."/>
            <person name="Bader C.D."/>
            <person name="Teijaro C.N."/>
            <person name="Fluegel L."/>
            <person name="Davis C.M."/>
            <person name="Simpson J.R."/>
            <person name="Lauterbach L."/>
            <person name="Steele A.D."/>
            <person name="Gui C."/>
            <person name="Meng S."/>
            <person name="Li G."/>
            <person name="Viehrig K."/>
            <person name="Ye F."/>
            <person name="Su P."/>
            <person name="Kiefer A.F."/>
            <person name="Nichols A."/>
            <person name="Cepeda A.J."/>
            <person name="Yan W."/>
            <person name="Fan B."/>
            <person name="Jiang Y."/>
            <person name="Adhikari A."/>
            <person name="Zheng C.-J."/>
            <person name="Schuster L."/>
            <person name="Cowan T.M."/>
            <person name="Smanski M.J."/>
            <person name="Chevrette M.G."/>
            <person name="De Carvalho L.P.S."/>
            <person name="Shen B."/>
        </authorList>
    </citation>
    <scope>NUCLEOTIDE SEQUENCE [LARGE SCALE GENOMIC DNA]</scope>
    <source>
        <strain evidence="2 3">NPDC052347</strain>
    </source>
</reference>
<protein>
    <submittedName>
        <fullName evidence="2">DUF6461 domain-containing protein</fullName>
    </submittedName>
</protein>
<keyword evidence="3" id="KW-1185">Reference proteome</keyword>
<organism evidence="2 3">
    <name type="scientific">Streptomyces orinoci</name>
    <name type="common">Streptoverticillium orinoci</name>
    <dbReference type="NCBI Taxonomy" id="67339"/>
    <lineage>
        <taxon>Bacteria</taxon>
        <taxon>Bacillati</taxon>
        <taxon>Actinomycetota</taxon>
        <taxon>Actinomycetes</taxon>
        <taxon>Kitasatosporales</taxon>
        <taxon>Streptomycetaceae</taxon>
        <taxon>Streptomyces</taxon>
    </lineage>
</organism>
<evidence type="ECO:0000313" key="3">
    <source>
        <dbReference type="Proteomes" id="UP001552594"/>
    </source>
</evidence>
<dbReference type="Proteomes" id="UP001552594">
    <property type="component" value="Unassembled WGS sequence"/>
</dbReference>
<dbReference type="Pfam" id="PF20062">
    <property type="entry name" value="DUF6461"/>
    <property type="match status" value="1"/>
</dbReference>
<dbReference type="EMBL" id="JBFAUK010000018">
    <property type="protein sequence ID" value="MEV5509069.1"/>
    <property type="molecule type" value="Genomic_DNA"/>
</dbReference>
<accession>A0ABV3K3H0</accession>
<name>A0ABV3K3H0_STRON</name>
<comment type="caution">
    <text evidence="2">The sequence shown here is derived from an EMBL/GenBank/DDBJ whole genome shotgun (WGS) entry which is preliminary data.</text>
</comment>
<dbReference type="InterPro" id="IPR045592">
    <property type="entry name" value="DUF6461"/>
</dbReference>
<evidence type="ECO:0000256" key="1">
    <source>
        <dbReference type="SAM" id="MobiDB-lite"/>
    </source>
</evidence>
<sequence length="253" mass="27481">MKCPLDWIADDYDVFCLTLAKGLSGRELLLRLSCEEADMFIPEDEESALQFVWEGMENYDTWGAARAGEVGEWAFSLELASTWGSISERLEAASTGTDVISCSAAGPLCYVEYWQNGTCVMRCDMSAPESRAEEGGIDPDRFVGEMQRVGFFAEHACSHRRLGLSLLHEITGVSLGEAQTMLGLTARIPAIHHGPEGLPRGTFGPVPEGAVTVSQVGARRGPRKLNIRPDTHAAIRSTTSPVPHPQARSRTAS</sequence>
<gene>
    <name evidence="2" type="ORF">AB0L16_21990</name>
</gene>
<proteinExistence type="predicted"/>
<feature type="region of interest" description="Disordered" evidence="1">
    <location>
        <begin position="230"/>
        <end position="253"/>
    </location>
</feature>